<keyword evidence="1" id="KW-0540">Nuclease</keyword>
<evidence type="ECO:0000256" key="6">
    <source>
        <dbReference type="ARBA" id="ARBA00023180"/>
    </source>
</evidence>
<dbReference type="GO" id="GO:0016788">
    <property type="term" value="F:hydrolase activity, acting on ester bonds"/>
    <property type="evidence" value="ECO:0007669"/>
    <property type="project" value="InterPro"/>
</dbReference>
<dbReference type="EMBL" id="FNUS01000007">
    <property type="protein sequence ID" value="SEG54514.1"/>
    <property type="molecule type" value="Genomic_DNA"/>
</dbReference>
<dbReference type="GO" id="GO:0046872">
    <property type="term" value="F:metal ion binding"/>
    <property type="evidence" value="ECO:0007669"/>
    <property type="project" value="UniProtKB-KW"/>
</dbReference>
<dbReference type="SUPFAM" id="SSF48537">
    <property type="entry name" value="Phospholipase C/P1 nuclease"/>
    <property type="match status" value="1"/>
</dbReference>
<dbReference type="RefSeq" id="WP_103914496.1">
    <property type="nucleotide sequence ID" value="NZ_FNUS01000007.1"/>
</dbReference>
<name>A0A1H6B1N8_9FLAO</name>
<dbReference type="GO" id="GO:0006308">
    <property type="term" value="P:DNA catabolic process"/>
    <property type="evidence" value="ECO:0007669"/>
    <property type="project" value="InterPro"/>
</dbReference>
<dbReference type="InterPro" id="IPR008947">
    <property type="entry name" value="PLipase_C/P1_nuclease_dom_sf"/>
</dbReference>
<proteinExistence type="predicted"/>
<evidence type="ECO:0000313" key="7">
    <source>
        <dbReference type="EMBL" id="SEG54514.1"/>
    </source>
</evidence>
<keyword evidence="2" id="KW-0479">Metal-binding</keyword>
<evidence type="ECO:0000256" key="1">
    <source>
        <dbReference type="ARBA" id="ARBA00022722"/>
    </source>
</evidence>
<dbReference type="GO" id="GO:0003676">
    <property type="term" value="F:nucleic acid binding"/>
    <property type="evidence" value="ECO:0007669"/>
    <property type="project" value="InterPro"/>
</dbReference>
<dbReference type="GO" id="GO:0004519">
    <property type="term" value="F:endonuclease activity"/>
    <property type="evidence" value="ECO:0007669"/>
    <property type="project" value="UniProtKB-KW"/>
</dbReference>
<dbReference type="Proteomes" id="UP000236738">
    <property type="component" value="Unassembled WGS sequence"/>
</dbReference>
<protein>
    <submittedName>
        <fullName evidence="7">S1/P1 Nuclease</fullName>
    </submittedName>
</protein>
<sequence length="262" mass="30324">MKHLKLAFVFTFLLAYNFGYSWGTTGHRVVAQIAQNHLTAKAKRHLKKLLGDEPMAYWANWPDFIKSDTTGVWKSTSAWHYINIDKQNNFQDFEAAIKSQKGPNLYTQIPILEAQIKDPNTAIKDKRIALYFLIHLVGDLAQPMHTGRYEDLGGNRIKLKFFGQDTNLHALWDSKLIDFTQYSYTEFARVLDVKSPDEVKQIQDGTLEDWLYDSHLQANRIYANSEAGKSYAYDYDYKFEALLERQLLYGGLRLAKVLNDIL</sequence>
<dbReference type="Pfam" id="PF02265">
    <property type="entry name" value="S1-P1_nuclease"/>
    <property type="match status" value="1"/>
</dbReference>
<keyword evidence="8" id="KW-1185">Reference proteome</keyword>
<dbReference type="Gene3D" id="1.10.575.10">
    <property type="entry name" value="P1 Nuclease"/>
    <property type="match status" value="1"/>
</dbReference>
<dbReference type="PANTHER" id="PTHR33146:SF26">
    <property type="entry name" value="ENDONUCLEASE 4"/>
    <property type="match status" value="1"/>
</dbReference>
<keyword evidence="6" id="KW-0325">Glycoprotein</keyword>
<keyword evidence="4" id="KW-0378">Hydrolase</keyword>
<organism evidence="7 8">
    <name type="scientific">Halpernia humi</name>
    <dbReference type="NCBI Taxonomy" id="493375"/>
    <lineage>
        <taxon>Bacteria</taxon>
        <taxon>Pseudomonadati</taxon>
        <taxon>Bacteroidota</taxon>
        <taxon>Flavobacteriia</taxon>
        <taxon>Flavobacteriales</taxon>
        <taxon>Weeksellaceae</taxon>
        <taxon>Chryseobacterium group</taxon>
        <taxon>Halpernia</taxon>
    </lineage>
</organism>
<evidence type="ECO:0000256" key="5">
    <source>
        <dbReference type="ARBA" id="ARBA00023157"/>
    </source>
</evidence>
<dbReference type="PANTHER" id="PTHR33146">
    <property type="entry name" value="ENDONUCLEASE 4"/>
    <property type="match status" value="1"/>
</dbReference>
<dbReference type="OrthoDB" id="267579at2"/>
<keyword evidence="3" id="KW-0255">Endonuclease</keyword>
<gene>
    <name evidence="7" type="ORF">SAMN05421847_2645</name>
</gene>
<evidence type="ECO:0000256" key="2">
    <source>
        <dbReference type="ARBA" id="ARBA00022723"/>
    </source>
</evidence>
<dbReference type="AlphaFoldDB" id="A0A1H6B1N8"/>
<evidence type="ECO:0000256" key="4">
    <source>
        <dbReference type="ARBA" id="ARBA00022801"/>
    </source>
</evidence>
<evidence type="ECO:0000313" key="8">
    <source>
        <dbReference type="Proteomes" id="UP000236738"/>
    </source>
</evidence>
<dbReference type="CDD" id="cd11010">
    <property type="entry name" value="S1-P1_nuclease"/>
    <property type="match status" value="1"/>
</dbReference>
<reference evidence="8" key="1">
    <citation type="submission" date="2016-10" db="EMBL/GenBank/DDBJ databases">
        <authorList>
            <person name="Varghese N."/>
            <person name="Submissions S."/>
        </authorList>
    </citation>
    <scope>NUCLEOTIDE SEQUENCE [LARGE SCALE GENOMIC DNA]</scope>
    <source>
        <strain evidence="8">DSM 21580</strain>
    </source>
</reference>
<keyword evidence="5" id="KW-1015">Disulfide bond</keyword>
<dbReference type="InterPro" id="IPR003154">
    <property type="entry name" value="S1/P1nuclease"/>
</dbReference>
<accession>A0A1H6B1N8</accession>
<evidence type="ECO:0000256" key="3">
    <source>
        <dbReference type="ARBA" id="ARBA00022759"/>
    </source>
</evidence>